<dbReference type="Pfam" id="PF08843">
    <property type="entry name" value="AbiEii"/>
    <property type="match status" value="1"/>
</dbReference>
<gene>
    <name evidence="1" type="ordered locus">Vapar_6340</name>
</gene>
<dbReference type="eggNOG" id="COG2253">
    <property type="taxonomic scope" value="Bacteria"/>
</dbReference>
<reference evidence="1" key="1">
    <citation type="submission" date="2009-06" db="EMBL/GenBank/DDBJ databases">
        <title>Complete sequence of chromosome 2 of Variovorax paradoxus S110.</title>
        <authorList>
            <consortium name="US DOE Joint Genome Institute"/>
            <person name="Lucas S."/>
            <person name="Copeland A."/>
            <person name="Lapidus A."/>
            <person name="Glavina del Rio T."/>
            <person name="Tice H."/>
            <person name="Bruce D."/>
            <person name="Goodwin L."/>
            <person name="Pitluck S."/>
            <person name="Chertkov O."/>
            <person name="Brettin T."/>
            <person name="Detter J.C."/>
            <person name="Han C."/>
            <person name="Larimer F."/>
            <person name="Land M."/>
            <person name="Hauser L."/>
            <person name="Kyrpides N."/>
            <person name="Ovchinnikova G."/>
            <person name="Orwin P."/>
            <person name="Leadbetter J.R."/>
            <person name="Spain J.C."/>
            <person name="Han J.I."/>
        </authorList>
    </citation>
    <scope>NUCLEOTIDE SEQUENCE</scope>
    <source>
        <strain evidence="1">S110</strain>
    </source>
</reference>
<dbReference type="InterPro" id="IPR014942">
    <property type="entry name" value="AbiEii"/>
</dbReference>
<dbReference type="AlphaFoldDB" id="C5D1Y2"/>
<dbReference type="KEGG" id="vap:Vapar_6340"/>
<dbReference type="HOGENOM" id="CLU_2848604_0_0_4"/>
<evidence type="ECO:0000313" key="1">
    <source>
        <dbReference type="EMBL" id="ACS22902.1"/>
    </source>
</evidence>
<accession>C5D1Y2</accession>
<organism evidence="1">
    <name type="scientific">Variovorax paradoxus (strain S110)</name>
    <dbReference type="NCBI Taxonomy" id="543728"/>
    <lineage>
        <taxon>Bacteria</taxon>
        <taxon>Pseudomonadati</taxon>
        <taxon>Pseudomonadota</taxon>
        <taxon>Betaproteobacteria</taxon>
        <taxon>Burkholderiales</taxon>
        <taxon>Comamonadaceae</taxon>
        <taxon>Variovorax</taxon>
    </lineage>
</organism>
<name>C5D1Y2_VARPS</name>
<dbReference type="STRING" id="543728.Vapar_6340"/>
<evidence type="ECO:0008006" key="2">
    <source>
        <dbReference type="Google" id="ProtNLM"/>
    </source>
</evidence>
<protein>
    <recommendedName>
        <fullName evidence="2">Nucleotidyl transferase AbiEii/AbiGii toxin family protein</fullName>
    </recommendedName>
</protein>
<proteinExistence type="predicted"/>
<sequence>MNPAYLETARLLIQVAPLVFADDTFALKGGTAINLFVRDMPRLSVVCHRAGPTPGHEAWVVAGDR</sequence>
<dbReference type="EMBL" id="CP001636">
    <property type="protein sequence ID" value="ACS22902.1"/>
    <property type="molecule type" value="Genomic_DNA"/>
</dbReference>